<keyword evidence="2" id="KW-1185">Reference proteome</keyword>
<name>A0A1A8ZB52_9ACTN</name>
<dbReference type="OrthoDB" id="1490466at2"/>
<dbReference type="PATRIC" id="fig|261654.4.peg.1524"/>
<sequence>MSIRRTALPAAAGGGWSGLALDVDAPARPGLRAEAAGAGRFLLRRADRVVLLARQHPWHYGVHYARTGDYRSPVPPVPAALARRIRETSVDDAAWTARWAHHLVDRLAAAVDGPLHQGSWVLADGMPRWAVAGHWERLRRVDPDRGHITWFGYGHPDDDQRDVLPLRRLAPDGSGRVRAWRRQARDGILPPVLLWWVSGLNTLTVLDGHDRIVAALAEGGPPPVLVLAPAVDPVWRAAWQRHEERGYAERTAHAVAGDATPAWLASLSHRYADALRDTARTEGRTRAWPLRGGAAGWDRLAARLAPGWRTDDRP</sequence>
<dbReference type="RefSeq" id="WP_091659699.1">
    <property type="nucleotide sequence ID" value="NZ_LT594323.1"/>
</dbReference>
<reference evidence="2" key="1">
    <citation type="submission" date="2016-06" db="EMBL/GenBank/DDBJ databases">
        <authorList>
            <person name="Varghese N."/>
            <person name="Submissions Spin"/>
        </authorList>
    </citation>
    <scope>NUCLEOTIDE SEQUENCE [LARGE SCALE GENOMIC DNA]</scope>
    <source>
        <strain evidence="2">DSM 44815</strain>
    </source>
</reference>
<gene>
    <name evidence="1" type="ORF">GA0070611_1497</name>
</gene>
<dbReference type="Proteomes" id="UP000199385">
    <property type="component" value="Chromosome I"/>
</dbReference>
<dbReference type="AlphaFoldDB" id="A0A1A8ZB52"/>
<organism evidence="1 2">
    <name type="scientific">Micromonospora auratinigra</name>
    <dbReference type="NCBI Taxonomy" id="261654"/>
    <lineage>
        <taxon>Bacteria</taxon>
        <taxon>Bacillati</taxon>
        <taxon>Actinomycetota</taxon>
        <taxon>Actinomycetes</taxon>
        <taxon>Micromonosporales</taxon>
        <taxon>Micromonosporaceae</taxon>
        <taxon>Micromonospora</taxon>
    </lineage>
</organism>
<evidence type="ECO:0000313" key="2">
    <source>
        <dbReference type="Proteomes" id="UP000199385"/>
    </source>
</evidence>
<proteinExistence type="predicted"/>
<evidence type="ECO:0000313" key="1">
    <source>
        <dbReference type="EMBL" id="SBT41095.1"/>
    </source>
</evidence>
<protein>
    <submittedName>
        <fullName evidence="1">Uncharacterized protein</fullName>
    </submittedName>
</protein>
<accession>A0A1A8ZB52</accession>
<dbReference type="STRING" id="261654.GA0070611_1497"/>
<dbReference type="EMBL" id="LT594323">
    <property type="protein sequence ID" value="SBT41095.1"/>
    <property type="molecule type" value="Genomic_DNA"/>
</dbReference>